<keyword evidence="5 6" id="KW-0472">Membrane</keyword>
<evidence type="ECO:0000313" key="8">
    <source>
        <dbReference type="EMBL" id="MCX2972654.1"/>
    </source>
</evidence>
<keyword evidence="4 6" id="KW-1133">Transmembrane helix</keyword>
<feature type="transmembrane region" description="Helical" evidence="6">
    <location>
        <begin position="116"/>
        <end position="140"/>
    </location>
</feature>
<name>A0ABT3SRM6_9GAMM</name>
<evidence type="ECO:0000313" key="9">
    <source>
        <dbReference type="Proteomes" id="UP001143307"/>
    </source>
</evidence>
<evidence type="ECO:0000256" key="6">
    <source>
        <dbReference type="SAM" id="Phobius"/>
    </source>
</evidence>
<dbReference type="EMBL" id="SHNP01000001">
    <property type="protein sequence ID" value="MCX2972654.1"/>
    <property type="molecule type" value="Genomic_DNA"/>
</dbReference>
<dbReference type="Proteomes" id="UP001143307">
    <property type="component" value="Unassembled WGS sequence"/>
</dbReference>
<dbReference type="InterPro" id="IPR020846">
    <property type="entry name" value="MFS_dom"/>
</dbReference>
<feature type="transmembrane region" description="Helical" evidence="6">
    <location>
        <begin position="371"/>
        <end position="393"/>
    </location>
</feature>
<dbReference type="Gene3D" id="1.20.1250.20">
    <property type="entry name" value="MFS general substrate transporter like domains"/>
    <property type="match status" value="1"/>
</dbReference>
<evidence type="ECO:0000259" key="7">
    <source>
        <dbReference type="PROSITE" id="PS50850"/>
    </source>
</evidence>
<dbReference type="InterPro" id="IPR036259">
    <property type="entry name" value="MFS_trans_sf"/>
</dbReference>
<feature type="transmembrane region" description="Helical" evidence="6">
    <location>
        <begin position="405"/>
        <end position="422"/>
    </location>
</feature>
<reference evidence="8" key="1">
    <citation type="submission" date="2019-02" db="EMBL/GenBank/DDBJ databases">
        <authorList>
            <person name="Li S.-H."/>
        </authorList>
    </citation>
    <scope>NUCLEOTIDE SEQUENCE</scope>
    <source>
        <strain evidence="8">IMCC8485</strain>
    </source>
</reference>
<feature type="transmembrane region" description="Helical" evidence="6">
    <location>
        <begin position="311"/>
        <end position="331"/>
    </location>
</feature>
<accession>A0ABT3SRM6</accession>
<dbReference type="InterPro" id="IPR024671">
    <property type="entry name" value="Atg22-like"/>
</dbReference>
<proteinExistence type="predicted"/>
<dbReference type="InterPro" id="IPR050495">
    <property type="entry name" value="ATG22/LtaA_families"/>
</dbReference>
<feature type="domain" description="Major facilitator superfamily (MFS) profile" evidence="7">
    <location>
        <begin position="246"/>
        <end position="435"/>
    </location>
</feature>
<dbReference type="RefSeq" id="WP_279251642.1">
    <property type="nucleotide sequence ID" value="NZ_SHNP01000001.1"/>
</dbReference>
<evidence type="ECO:0000256" key="1">
    <source>
        <dbReference type="ARBA" id="ARBA00004127"/>
    </source>
</evidence>
<feature type="transmembrane region" description="Helical" evidence="6">
    <location>
        <begin position="152"/>
        <end position="175"/>
    </location>
</feature>
<organism evidence="8 9">
    <name type="scientific">Candidatus Seongchinamella marina</name>
    <dbReference type="NCBI Taxonomy" id="2518990"/>
    <lineage>
        <taxon>Bacteria</taxon>
        <taxon>Pseudomonadati</taxon>
        <taxon>Pseudomonadota</taxon>
        <taxon>Gammaproteobacteria</taxon>
        <taxon>Cellvibrionales</taxon>
        <taxon>Halieaceae</taxon>
        <taxon>Seongchinamella</taxon>
    </lineage>
</organism>
<dbReference type="SUPFAM" id="SSF103473">
    <property type="entry name" value="MFS general substrate transporter"/>
    <property type="match status" value="1"/>
</dbReference>
<dbReference type="PANTHER" id="PTHR23519">
    <property type="entry name" value="AUTOPHAGY-RELATED PROTEIN 22"/>
    <property type="match status" value="1"/>
</dbReference>
<feature type="transmembrane region" description="Helical" evidence="6">
    <location>
        <begin position="91"/>
        <end position="110"/>
    </location>
</feature>
<feature type="transmembrane region" description="Helical" evidence="6">
    <location>
        <begin position="59"/>
        <end position="79"/>
    </location>
</feature>
<keyword evidence="3 6" id="KW-0812">Transmembrane</keyword>
<dbReference type="PROSITE" id="PS50850">
    <property type="entry name" value="MFS"/>
    <property type="match status" value="1"/>
</dbReference>
<evidence type="ECO:0000256" key="2">
    <source>
        <dbReference type="ARBA" id="ARBA00022448"/>
    </source>
</evidence>
<feature type="transmembrane region" description="Helical" evidence="6">
    <location>
        <begin position="283"/>
        <end position="304"/>
    </location>
</feature>
<feature type="transmembrane region" description="Helical" evidence="6">
    <location>
        <begin position="27"/>
        <end position="47"/>
    </location>
</feature>
<evidence type="ECO:0000256" key="5">
    <source>
        <dbReference type="ARBA" id="ARBA00023136"/>
    </source>
</evidence>
<gene>
    <name evidence="8" type="ORF">EYC87_03510</name>
</gene>
<evidence type="ECO:0000256" key="4">
    <source>
        <dbReference type="ARBA" id="ARBA00022989"/>
    </source>
</evidence>
<keyword evidence="2" id="KW-0813">Transport</keyword>
<dbReference type="Pfam" id="PF11700">
    <property type="entry name" value="ATG22"/>
    <property type="match status" value="1"/>
</dbReference>
<dbReference type="PANTHER" id="PTHR23519:SF1">
    <property type="entry name" value="AUTOPHAGY-RELATED PROTEIN 22"/>
    <property type="match status" value="1"/>
</dbReference>
<comment type="subcellular location">
    <subcellularLocation>
        <location evidence="1">Endomembrane system</location>
        <topology evidence="1">Multi-pass membrane protein</topology>
    </subcellularLocation>
</comment>
<feature type="transmembrane region" description="Helical" evidence="6">
    <location>
        <begin position="247"/>
        <end position="271"/>
    </location>
</feature>
<feature type="transmembrane region" description="Helical" evidence="6">
    <location>
        <begin position="337"/>
        <end position="359"/>
    </location>
</feature>
<comment type="caution">
    <text evidence="8">The sequence shown here is derived from an EMBL/GenBank/DDBJ whole genome shotgun (WGS) entry which is preliminary data.</text>
</comment>
<keyword evidence="9" id="KW-1185">Reference proteome</keyword>
<protein>
    <submittedName>
        <fullName evidence="8">MFS transporter</fullName>
    </submittedName>
</protein>
<evidence type="ECO:0000256" key="3">
    <source>
        <dbReference type="ARBA" id="ARBA00022692"/>
    </source>
</evidence>
<sequence length="435" mass="45730">MTESPASKPVPAREIISWAFYDFANSGYTTVVLTTIYSAYFVGVVAAELDSGEPGSATLLWTLAIAAANFIVLISGPIVGAIADFRASKKAFLFASSVACVAATALLSTVGPENVAFAVLLLTISSVAFTSGENLIAAFLPEIASNKNMGRISGYGWSLGYFGGLLTLGCCLAYINYATGRGLDATHYVPVCLLITAIVFAVTATPTFVWLRERATPQKLPPRKGYISAGFGHVLTTLSHARQLPDLFRFLLCIVLFQAGVATVVVTAAIFAQDVMQFDSQQLIILIMVVNLTAAVGAFLFGFAQDRFGSVNSLVAALLIWILAIAVALQASSEADIWITGNMIGLAMGATQAGGRALIGQLTPVSHNGEIFGLWGLANRTAAILGPISYGVINRLSGGDHQLSLISTLVFFVVGLLVLLTVKEQRGHAAAARAN</sequence>
<feature type="transmembrane region" description="Helical" evidence="6">
    <location>
        <begin position="187"/>
        <end position="211"/>
    </location>
</feature>